<sequence length="465" mass="52825">MFKRLYVDEGKTLKEVMAVMEKEKGIKATPKMYKDRIKQWGLDKNNKEHELAALLRKKTQRDGVGKQSILKVRGRTVPLETIQNYFRRKRISLGQLPARYANASTPPGISCASPEASPRLIHDVPRALSTPLSLKVPEELLFNIERYMSVSFGNGTWVGLEDGSLTNTASYEDLGDILMFWDYCVTGLLFFENKSFMKGRRAFSRSFGLVQGFLKAEDPRTIDILLGILLSAIAQNFLEIVTQITVYISDIASILLNSEHPWGGIFKFLGSIEPSRLKEALIQCWKCVNKVYVQWLGQFHALSLNSEARLIEVATDKNNLVDAEQRLRKLHVQCRAESGNKSNCDVMSKLWGNLHRQAKYTEAESVACEMVNAAREAEDYMLVEGLECASVAQFMQGKLDLAVRNMMEAVEFVCSHYGDSDTWALNKLVIEQQWLQHYGLEQKATELGFEIERRMVLTKTDDDEL</sequence>
<dbReference type="OrthoDB" id="5308957at2759"/>
<dbReference type="Proteomes" id="UP000785200">
    <property type="component" value="Unassembled WGS sequence"/>
</dbReference>
<dbReference type="InterPro" id="IPR025676">
    <property type="entry name" value="Clr5_dom"/>
</dbReference>
<dbReference type="PANTHER" id="PTHR38788:SF3">
    <property type="entry name" value="CLR5 DOMAIN-CONTAINING PROTEIN"/>
    <property type="match status" value="1"/>
</dbReference>
<dbReference type="PANTHER" id="PTHR38788">
    <property type="entry name" value="CLR5 DOMAIN-CONTAINING PROTEIN"/>
    <property type="match status" value="1"/>
</dbReference>
<dbReference type="AlphaFoldDB" id="A0A9P7AXR6"/>
<reference evidence="2" key="1">
    <citation type="submission" date="2019-07" db="EMBL/GenBank/DDBJ databases">
        <title>Hyphodiscus hymeniophilus genome sequencing and assembly.</title>
        <authorList>
            <person name="Kramer G."/>
            <person name="Nodwell J."/>
        </authorList>
    </citation>
    <scope>NUCLEOTIDE SEQUENCE</scope>
    <source>
        <strain evidence="2">ATCC 34498</strain>
    </source>
</reference>
<evidence type="ECO:0000259" key="1">
    <source>
        <dbReference type="Pfam" id="PF14420"/>
    </source>
</evidence>
<proteinExistence type="predicted"/>
<name>A0A9P7AXR6_9HELO</name>
<gene>
    <name evidence="2" type="ORF">D0Z07_4257</name>
</gene>
<dbReference type="EMBL" id="VNKQ01000008">
    <property type="protein sequence ID" value="KAG0649527.1"/>
    <property type="molecule type" value="Genomic_DNA"/>
</dbReference>
<comment type="caution">
    <text evidence="2">The sequence shown here is derived from an EMBL/GenBank/DDBJ whole genome shotgun (WGS) entry which is preliminary data.</text>
</comment>
<keyword evidence="3" id="KW-1185">Reference proteome</keyword>
<evidence type="ECO:0000313" key="3">
    <source>
        <dbReference type="Proteomes" id="UP000785200"/>
    </source>
</evidence>
<feature type="domain" description="Clr5" evidence="1">
    <location>
        <begin position="3"/>
        <end position="44"/>
    </location>
</feature>
<organism evidence="2 3">
    <name type="scientific">Hyphodiscus hymeniophilus</name>
    <dbReference type="NCBI Taxonomy" id="353542"/>
    <lineage>
        <taxon>Eukaryota</taxon>
        <taxon>Fungi</taxon>
        <taxon>Dikarya</taxon>
        <taxon>Ascomycota</taxon>
        <taxon>Pezizomycotina</taxon>
        <taxon>Leotiomycetes</taxon>
        <taxon>Helotiales</taxon>
        <taxon>Hyphodiscaceae</taxon>
        <taxon>Hyphodiscus</taxon>
    </lineage>
</organism>
<protein>
    <recommendedName>
        <fullName evidence="1">Clr5 domain-containing protein</fullName>
    </recommendedName>
</protein>
<evidence type="ECO:0000313" key="2">
    <source>
        <dbReference type="EMBL" id="KAG0649527.1"/>
    </source>
</evidence>
<accession>A0A9P7AXR6</accession>
<dbReference type="Pfam" id="PF14420">
    <property type="entry name" value="Clr5"/>
    <property type="match status" value="1"/>
</dbReference>